<reference evidence="2 3" key="1">
    <citation type="submission" date="2017-09" db="EMBL/GenBank/DDBJ databases">
        <title>Depth-based differentiation of microbial function through sediment-hosted aquifers and enrichment of novel symbionts in the deep terrestrial subsurface.</title>
        <authorList>
            <person name="Probst A.J."/>
            <person name="Ladd B."/>
            <person name="Jarett J.K."/>
            <person name="Geller-Mcgrath D.E."/>
            <person name="Sieber C.M."/>
            <person name="Emerson J.B."/>
            <person name="Anantharaman K."/>
            <person name="Thomas B.C."/>
            <person name="Malmstrom R."/>
            <person name="Stieglmeier M."/>
            <person name="Klingl A."/>
            <person name="Woyke T."/>
            <person name="Ryan C.M."/>
            <person name="Banfield J.F."/>
        </authorList>
    </citation>
    <scope>NUCLEOTIDE SEQUENCE [LARGE SCALE GENOMIC DNA]</scope>
    <source>
        <strain evidence="2">CG11_big_fil_rev_8_21_14_0_20_46_11</strain>
    </source>
</reference>
<feature type="domain" description="Helix-turn-helix" evidence="1">
    <location>
        <begin position="25"/>
        <end position="73"/>
    </location>
</feature>
<organism evidence="2 3">
    <name type="scientific">Candidatus Taylorbacteria bacterium CG11_big_fil_rev_8_21_14_0_20_46_11</name>
    <dbReference type="NCBI Taxonomy" id="1975025"/>
    <lineage>
        <taxon>Bacteria</taxon>
        <taxon>Candidatus Tayloriibacteriota</taxon>
    </lineage>
</organism>
<name>A0A2H0KD93_9BACT</name>
<dbReference type="Pfam" id="PF12728">
    <property type="entry name" value="HTH_17"/>
    <property type="match status" value="1"/>
</dbReference>
<gene>
    <name evidence="2" type="ORF">COV91_03380</name>
</gene>
<evidence type="ECO:0000259" key="1">
    <source>
        <dbReference type="Pfam" id="PF12728"/>
    </source>
</evidence>
<accession>A0A2H0KD93</accession>
<protein>
    <recommendedName>
        <fullName evidence="1">Helix-turn-helix domain-containing protein</fullName>
    </recommendedName>
</protein>
<comment type="caution">
    <text evidence="2">The sequence shown here is derived from an EMBL/GenBank/DDBJ whole genome shotgun (WGS) entry which is preliminary data.</text>
</comment>
<dbReference type="EMBL" id="PCVG01000044">
    <property type="protein sequence ID" value="PIQ68543.1"/>
    <property type="molecule type" value="Genomic_DNA"/>
</dbReference>
<dbReference type="InterPro" id="IPR041657">
    <property type="entry name" value="HTH_17"/>
</dbReference>
<dbReference type="Proteomes" id="UP000229342">
    <property type="component" value="Unassembled WGS sequence"/>
</dbReference>
<evidence type="ECO:0000313" key="3">
    <source>
        <dbReference type="Proteomes" id="UP000229342"/>
    </source>
</evidence>
<dbReference type="AlphaFoldDB" id="A0A2H0KD93"/>
<evidence type="ECO:0000313" key="2">
    <source>
        <dbReference type="EMBL" id="PIQ68543.1"/>
    </source>
</evidence>
<proteinExistence type="predicted"/>
<sequence length="76" mass="9340">MMNKYIAPSFNKERGEQEFFDNLIWLRSEDAAKYLRTSVGQIRNMVYRGQLKARKFRNRLYFKRRELDNLLETSRM</sequence>